<feature type="region of interest" description="Disordered" evidence="1">
    <location>
        <begin position="1"/>
        <end position="45"/>
    </location>
</feature>
<sequence>MNDARSEFASLFSDHEASSEDDECETSPRRPDDEQLPGQERISVDSGEGGVISLSITEFVVLAKRLAQNEDAIDVFCKFVLTGVYEGQQYQVDPIKHAMGPSDRIKASRDYDSVLGFGKHVYLDCDITLHPVCKLEDTLRRNIHIKRSFTNTYGTYDDVHAHHIPNLCIAKWGGAHNMLRAVIPGLYNKQRPSSSLDQNEFATFYEKGFRPAVASLSPASAAEWPPTYGAELFRARGKHGTLALQTKTLGKWFLRELGDAIRVALHDNGVPWGEGLIFLYQIKGVKASNGHRTSSESAKLSLDELFIKNSITQEGLERGDWWIDVGLEISSGGEECLAWRTDHHFHVIKHVLSINTSNAQRITSPGSSKYIRDLTSHLTAVAGCRVSPGVRAQGPHEAIYLQMYTTDKSVIYRPEGTHFGKHLTGKEILENKADAYCRGLYDLYTDASNKNNGHARVEVRVPYEHAASVLIDIESVRDLFVRSLISVPSVVWWSLRAYRIYAFIHILDLQCRGSGNLRNNNCALLLTAAAPWFLNGLHSTPDNGPCSRDLMNKILPLVEREDADLDTLIYPISTRTRPLVMEEEEAGDDDEEGAEIEDDGISVVSDDSDIVASNPPTVGNSGSSKVPYVPYGIVFLREIRMGNGIVVPRFRDTRVPMVSHKTLQFIFGRGPDAITDVLFKNQFVIARNPLRTANKTRRTATRIPQEMEPTKIFDVASRGVVLGPLPRDEGSDIESDASEENAVVADDIDTRLTNLWHQFIADITAKAPNRQSATEASYCVLTPEQRDRVTDETYRDLRLREYFSDCQYKQATQEEWAAAFDKFWPLQPFVSTSSQNYGSMSYYKSWGVLVSQLSDMGQATQMLISIRTELRTRFRRLYWIPNIQADRVWYTKSNPKLFRRLGEGDGRKAAAPRILIRWDKQAIV</sequence>
<dbReference type="OrthoDB" id="3261690at2759"/>
<evidence type="ECO:0000313" key="2">
    <source>
        <dbReference type="EMBL" id="KJA17088.1"/>
    </source>
</evidence>
<protein>
    <submittedName>
        <fullName evidence="2">Uncharacterized protein</fullName>
    </submittedName>
</protein>
<proteinExistence type="predicted"/>
<keyword evidence="3" id="KW-1185">Reference proteome</keyword>
<accession>A0A0D2M1R8</accession>
<dbReference type="AlphaFoldDB" id="A0A0D2M1R8"/>
<gene>
    <name evidence="2" type="ORF">HYPSUDRAFT_146909</name>
</gene>
<dbReference type="Proteomes" id="UP000054270">
    <property type="component" value="Unassembled WGS sequence"/>
</dbReference>
<name>A0A0D2M1R8_HYPSF</name>
<dbReference type="OMA" id="IAGCHIT"/>
<dbReference type="EMBL" id="KN817609">
    <property type="protein sequence ID" value="KJA17088.1"/>
    <property type="molecule type" value="Genomic_DNA"/>
</dbReference>
<evidence type="ECO:0000313" key="3">
    <source>
        <dbReference type="Proteomes" id="UP000054270"/>
    </source>
</evidence>
<reference evidence="3" key="1">
    <citation type="submission" date="2014-04" db="EMBL/GenBank/DDBJ databases">
        <title>Evolutionary Origins and Diversification of the Mycorrhizal Mutualists.</title>
        <authorList>
            <consortium name="DOE Joint Genome Institute"/>
            <consortium name="Mycorrhizal Genomics Consortium"/>
            <person name="Kohler A."/>
            <person name="Kuo A."/>
            <person name="Nagy L.G."/>
            <person name="Floudas D."/>
            <person name="Copeland A."/>
            <person name="Barry K.W."/>
            <person name="Cichocki N."/>
            <person name="Veneault-Fourrey C."/>
            <person name="LaButti K."/>
            <person name="Lindquist E.A."/>
            <person name="Lipzen A."/>
            <person name="Lundell T."/>
            <person name="Morin E."/>
            <person name="Murat C."/>
            <person name="Riley R."/>
            <person name="Ohm R."/>
            <person name="Sun H."/>
            <person name="Tunlid A."/>
            <person name="Henrissat B."/>
            <person name="Grigoriev I.V."/>
            <person name="Hibbett D.S."/>
            <person name="Martin F."/>
        </authorList>
    </citation>
    <scope>NUCLEOTIDE SEQUENCE [LARGE SCALE GENOMIC DNA]</scope>
    <source>
        <strain evidence="3">FD-334 SS-4</strain>
    </source>
</reference>
<evidence type="ECO:0000256" key="1">
    <source>
        <dbReference type="SAM" id="MobiDB-lite"/>
    </source>
</evidence>
<organism evidence="2 3">
    <name type="scientific">Hypholoma sublateritium (strain FD-334 SS-4)</name>
    <dbReference type="NCBI Taxonomy" id="945553"/>
    <lineage>
        <taxon>Eukaryota</taxon>
        <taxon>Fungi</taxon>
        <taxon>Dikarya</taxon>
        <taxon>Basidiomycota</taxon>
        <taxon>Agaricomycotina</taxon>
        <taxon>Agaricomycetes</taxon>
        <taxon>Agaricomycetidae</taxon>
        <taxon>Agaricales</taxon>
        <taxon>Agaricineae</taxon>
        <taxon>Strophariaceae</taxon>
        <taxon>Hypholoma</taxon>
    </lineage>
</organism>